<gene>
    <name evidence="2" type="ORF">SAMN04488038_12034</name>
</gene>
<organism evidence="2 3">
    <name type="scientific">Solimonas aquatica</name>
    <dbReference type="NCBI Taxonomy" id="489703"/>
    <lineage>
        <taxon>Bacteria</taxon>
        <taxon>Pseudomonadati</taxon>
        <taxon>Pseudomonadota</taxon>
        <taxon>Gammaproteobacteria</taxon>
        <taxon>Nevskiales</taxon>
        <taxon>Nevskiaceae</taxon>
        <taxon>Solimonas</taxon>
    </lineage>
</organism>
<dbReference type="STRING" id="489703.SAMN04488038_12034"/>
<dbReference type="EMBL" id="FOFS01000020">
    <property type="protein sequence ID" value="SER20698.1"/>
    <property type="molecule type" value="Genomic_DNA"/>
</dbReference>
<evidence type="ECO:0000313" key="2">
    <source>
        <dbReference type="EMBL" id="SER20698.1"/>
    </source>
</evidence>
<feature type="signal peptide" evidence="1">
    <location>
        <begin position="1"/>
        <end position="21"/>
    </location>
</feature>
<dbReference type="InterPro" id="IPR014553">
    <property type="entry name" value="Aminopept"/>
</dbReference>
<accession>A0A1H9MAI2</accession>
<feature type="chain" id="PRO_5011783816" evidence="1">
    <location>
        <begin position="22"/>
        <end position="351"/>
    </location>
</feature>
<evidence type="ECO:0000313" key="3">
    <source>
        <dbReference type="Proteomes" id="UP000199233"/>
    </source>
</evidence>
<dbReference type="GO" id="GO:0004177">
    <property type="term" value="F:aminopeptidase activity"/>
    <property type="evidence" value="ECO:0007669"/>
    <property type="project" value="UniProtKB-KW"/>
</dbReference>
<sequence>MIRKALVMITLSLGLGGCASAAYYAQAVAGQWQVLRDRQDLATLIASPDTGPRLKQRLQAVLEARDWVVQALDLPDNGSYRRYVDLHRDYVVWNVYATPELSLSPLQHCFPVAGCVAYQGWYQEPAARAQARALAAQGYDVALGGVPAYSTLGWFDDPLMSPMLRWDDATLIETLIHELAHQKLYVPGDTAFNESFAEFVGQEGLRQYRRLHPDLPGNASLERRRREFTQRVLARRAQLATLYASALSEPLQRVLKAETLQGLQRDYQQLREGDWQGQGPYDAWFAEAPLNNARLLPFGLYDAGVPAFAALYAQSGGEWPRFYARAAQLARLPAAQRAQALRQLAAGAGLP</sequence>
<proteinExistence type="predicted"/>
<keyword evidence="3" id="KW-1185">Reference proteome</keyword>
<dbReference type="PIRSF" id="PIRSF029285">
    <property type="entry name" value="Aminopept"/>
    <property type="match status" value="1"/>
</dbReference>
<dbReference type="PROSITE" id="PS51257">
    <property type="entry name" value="PROKAR_LIPOPROTEIN"/>
    <property type="match status" value="1"/>
</dbReference>
<keyword evidence="2" id="KW-0645">Protease</keyword>
<evidence type="ECO:0000256" key="1">
    <source>
        <dbReference type="SAM" id="SignalP"/>
    </source>
</evidence>
<protein>
    <submittedName>
        <fullName evidence="2">Predicted aminopeptidase</fullName>
    </submittedName>
</protein>
<keyword evidence="1" id="KW-0732">Signal</keyword>
<reference evidence="2 3" key="1">
    <citation type="submission" date="2016-10" db="EMBL/GenBank/DDBJ databases">
        <authorList>
            <person name="de Groot N.N."/>
        </authorList>
    </citation>
    <scope>NUCLEOTIDE SEQUENCE [LARGE SCALE GENOMIC DNA]</scope>
    <source>
        <strain evidence="2 3">DSM 25927</strain>
    </source>
</reference>
<name>A0A1H9MAI2_9GAMM</name>
<dbReference type="AlphaFoldDB" id="A0A1H9MAI2"/>
<keyword evidence="2" id="KW-0378">Hydrolase</keyword>
<dbReference type="Pfam" id="PF10023">
    <property type="entry name" value="Aminopep"/>
    <property type="match status" value="1"/>
</dbReference>
<dbReference type="Proteomes" id="UP000199233">
    <property type="component" value="Unassembled WGS sequence"/>
</dbReference>
<keyword evidence="2" id="KW-0031">Aminopeptidase</keyword>